<dbReference type="EMBL" id="JASPKY010000240">
    <property type="protein sequence ID" value="KAK9717484.1"/>
    <property type="molecule type" value="Genomic_DNA"/>
</dbReference>
<accession>A0AAW1KGR6</accession>
<dbReference type="AlphaFoldDB" id="A0AAW1KGR6"/>
<feature type="region of interest" description="Disordered" evidence="1">
    <location>
        <begin position="424"/>
        <end position="446"/>
    </location>
</feature>
<evidence type="ECO:0000313" key="3">
    <source>
        <dbReference type="Proteomes" id="UP001458880"/>
    </source>
</evidence>
<reference evidence="2 3" key="1">
    <citation type="journal article" date="2024" name="BMC Genomics">
        <title>De novo assembly and annotation of Popillia japonica's genome with initial clues to its potential as an invasive pest.</title>
        <authorList>
            <person name="Cucini C."/>
            <person name="Boschi S."/>
            <person name="Funari R."/>
            <person name="Cardaioli E."/>
            <person name="Iannotti N."/>
            <person name="Marturano G."/>
            <person name="Paoli F."/>
            <person name="Bruttini M."/>
            <person name="Carapelli A."/>
            <person name="Frati F."/>
            <person name="Nardi F."/>
        </authorList>
    </citation>
    <scope>NUCLEOTIDE SEQUENCE [LARGE SCALE GENOMIC DNA]</scope>
    <source>
        <strain evidence="2">DMR45628</strain>
    </source>
</reference>
<comment type="caution">
    <text evidence="2">The sequence shown here is derived from an EMBL/GenBank/DDBJ whole genome shotgun (WGS) entry which is preliminary data.</text>
</comment>
<organism evidence="2 3">
    <name type="scientific">Popillia japonica</name>
    <name type="common">Japanese beetle</name>
    <dbReference type="NCBI Taxonomy" id="7064"/>
    <lineage>
        <taxon>Eukaryota</taxon>
        <taxon>Metazoa</taxon>
        <taxon>Ecdysozoa</taxon>
        <taxon>Arthropoda</taxon>
        <taxon>Hexapoda</taxon>
        <taxon>Insecta</taxon>
        <taxon>Pterygota</taxon>
        <taxon>Neoptera</taxon>
        <taxon>Endopterygota</taxon>
        <taxon>Coleoptera</taxon>
        <taxon>Polyphaga</taxon>
        <taxon>Scarabaeiformia</taxon>
        <taxon>Scarabaeidae</taxon>
        <taxon>Rutelinae</taxon>
        <taxon>Popillia</taxon>
    </lineage>
</organism>
<sequence length="695" mass="78548">MNQQLQLEQRARAITKLEKGWFLRELTEDLNATKSYISRIKNIRVEQRQLKHPPRGNVGKVFVPDQLEALNNEMEVFCRIVAPIFLFSVQQLFVTGKCQKSQRTDVVTATQIPNPPPRMVGIAVAIPSRQHFPLQETDPFEALVETMTAALVPQHIPPIALRHITLSGSLRGPSGDHDCSTCSSTYSSNCSSPYRSNLLTNAKKETQDISMYLDRLKMYRKQLNLSELQESTCNAKVNKKTCGLPQPRRPISAPVFTTKKLSSNSCKLQSIDEKEEQDCKSTSTSAVSSQKCLNDPVVTSNSNREYEENVKITPRCIEVPPKKLCVRTKTPEVVNHSKNIPPELSSHIETGWKVHTDSHCEHYANKTCTGKFVKDAHSNFIQCQESSSASVNLPQSVEELVTQPAALEPNIIIIKGDEEKKKKWRHRKKRSGAIGDMSSDSGKSKENEEVIHQLTLFLQFTLIVPLEDYIENAISSRSYTPTYVVSTIYSDSTLQSNAKKSDLGSSLDDTPRYYSNTEIIEREIQVIDRDSVSALAVNKELEHFHDVIDVRSYKSMLMDYSSGIQPTKTFPIHFDDLEKLENKDEDADEITFKQKASECLQSVKSQQISGQLDQLRNNIEMERRSQASKNGSIIDMRKSQKTNLNYYLVGSSSESSIVSEADDRPRTPGIKPEEIQWDREEESRCCSCFASLRLL</sequence>
<protein>
    <submittedName>
        <fullName evidence="2">Uncharacterized protein</fullName>
    </submittedName>
</protein>
<proteinExistence type="predicted"/>
<dbReference type="Proteomes" id="UP001458880">
    <property type="component" value="Unassembled WGS sequence"/>
</dbReference>
<name>A0AAW1KGR6_POPJA</name>
<keyword evidence="3" id="KW-1185">Reference proteome</keyword>
<evidence type="ECO:0000313" key="2">
    <source>
        <dbReference type="EMBL" id="KAK9717484.1"/>
    </source>
</evidence>
<gene>
    <name evidence="2" type="ORF">QE152_g23715</name>
</gene>
<evidence type="ECO:0000256" key="1">
    <source>
        <dbReference type="SAM" id="MobiDB-lite"/>
    </source>
</evidence>